<evidence type="ECO:0000313" key="3">
    <source>
        <dbReference type="Proteomes" id="UP000007460"/>
    </source>
</evidence>
<dbReference type="InterPro" id="IPR007922">
    <property type="entry name" value="DciA-like"/>
</dbReference>
<dbReference type="STRING" id="488538.SAR116_1097"/>
<name>D5BSU3_PUNMI</name>
<accession>D5BSU3</accession>
<keyword evidence="3" id="KW-1185">Reference proteome</keyword>
<evidence type="ECO:0000313" key="2">
    <source>
        <dbReference type="EMBL" id="ADE39340.1"/>
    </source>
</evidence>
<feature type="region of interest" description="Disordered" evidence="1">
    <location>
        <begin position="113"/>
        <end position="133"/>
    </location>
</feature>
<dbReference type="AlphaFoldDB" id="D5BSU3"/>
<evidence type="ECO:0000256" key="1">
    <source>
        <dbReference type="SAM" id="MobiDB-lite"/>
    </source>
</evidence>
<gene>
    <name evidence="2" type="ordered locus">SAR116_1097</name>
</gene>
<dbReference type="HOGENOM" id="CLU_104595_1_0_5"/>
<reference evidence="2 3" key="1">
    <citation type="journal article" date="2010" name="J. Bacteriol.">
        <title>Complete genome sequence of "Candidatus Puniceispirillum marinum" IMCC1322, a representative of the SAR116 clade in the Alphaproteobacteria.</title>
        <authorList>
            <person name="Oh H.M."/>
            <person name="Kwon K.K."/>
            <person name="Kang I."/>
            <person name="Kang S.G."/>
            <person name="Lee J.H."/>
            <person name="Kim S.J."/>
            <person name="Cho J.C."/>
        </authorList>
    </citation>
    <scope>NUCLEOTIDE SEQUENCE [LARGE SCALE GENOMIC DNA]</scope>
    <source>
        <strain evidence="2 3">IMCC1322</strain>
    </source>
</reference>
<dbReference type="OrthoDB" id="7160947at2"/>
<protein>
    <recommendedName>
        <fullName evidence="4">DUF721 domain-containing protein</fullName>
    </recommendedName>
</protein>
<evidence type="ECO:0008006" key="4">
    <source>
        <dbReference type="Google" id="ProtNLM"/>
    </source>
</evidence>
<proteinExistence type="predicted"/>
<dbReference type="KEGG" id="apb:SAR116_1097"/>
<dbReference type="Proteomes" id="UP000007460">
    <property type="component" value="Chromosome"/>
</dbReference>
<dbReference type="Pfam" id="PF05258">
    <property type="entry name" value="DciA"/>
    <property type="match status" value="1"/>
</dbReference>
<dbReference type="eggNOG" id="COG5389">
    <property type="taxonomic scope" value="Bacteria"/>
</dbReference>
<organism evidence="2 3">
    <name type="scientific">Puniceispirillum marinum (strain IMCC1322)</name>
    <dbReference type="NCBI Taxonomy" id="488538"/>
    <lineage>
        <taxon>Bacteria</taxon>
        <taxon>Pseudomonadati</taxon>
        <taxon>Pseudomonadota</taxon>
        <taxon>Alphaproteobacteria</taxon>
        <taxon>Candidatus Puniceispirillales</taxon>
        <taxon>Candidatus Puniceispirillaceae</taxon>
        <taxon>Candidatus Puniceispirillum</taxon>
    </lineage>
</organism>
<dbReference type="EMBL" id="CP001751">
    <property type="protein sequence ID" value="ADE39340.1"/>
    <property type="molecule type" value="Genomic_DNA"/>
</dbReference>
<sequence length="165" mass="18014">MPMSEPKQPHRKNRMSRLSTMVEDMVAPSAQARGFVISRLISHWPDIVGDIAEWCQPASLSFDRGKQNDGVLKLAITYGRGPQAQAMSAQIIDRVNAAFGYNAVGRITLVQSLSPPAKTESSEQGISSDDANAPDIWSLDEKLKKVASPELRAALRRLGTPLDKS</sequence>